<evidence type="ECO:0008006" key="3">
    <source>
        <dbReference type="Google" id="ProtNLM"/>
    </source>
</evidence>
<proteinExistence type="predicted"/>
<dbReference type="OrthoDB" id="5574325at2"/>
<dbReference type="eggNOG" id="ENOG5031NC3">
    <property type="taxonomic scope" value="Bacteria"/>
</dbReference>
<accession>V5CA26</accession>
<sequence>MEFGRCLLIFVTSFQVAAADTNDTDRYALPPSKVNIEPCKNEALILHPGAIDKERMLLRYGKSWVEYVVQARDGSEWLVLCDLSTGKVNREQELIDE</sequence>
<dbReference type="Proteomes" id="UP000017842">
    <property type="component" value="Unassembled WGS sequence"/>
</dbReference>
<gene>
    <name evidence="1" type="ORF">MGMO_14c00090</name>
</gene>
<keyword evidence="2" id="KW-1185">Reference proteome</keyword>
<dbReference type="RefSeq" id="WP_023493391.1">
    <property type="nucleotide sequence ID" value="NZ_AYLO01000014.1"/>
</dbReference>
<dbReference type="STRING" id="1116472.MGMO_14c00090"/>
<evidence type="ECO:0000313" key="2">
    <source>
        <dbReference type="Proteomes" id="UP000017842"/>
    </source>
</evidence>
<organism evidence="1 2">
    <name type="scientific">Methyloglobulus morosus KoM1</name>
    <dbReference type="NCBI Taxonomy" id="1116472"/>
    <lineage>
        <taxon>Bacteria</taxon>
        <taxon>Pseudomonadati</taxon>
        <taxon>Pseudomonadota</taxon>
        <taxon>Gammaproteobacteria</taxon>
        <taxon>Methylococcales</taxon>
        <taxon>Methylococcaceae</taxon>
        <taxon>Methyloglobulus</taxon>
    </lineage>
</organism>
<evidence type="ECO:0000313" key="1">
    <source>
        <dbReference type="EMBL" id="ESS73653.1"/>
    </source>
</evidence>
<name>V5CA26_9GAMM</name>
<reference evidence="1 2" key="1">
    <citation type="journal article" date="2013" name="Genome Announc.">
        <title>Draft Genome Sequence of the Methanotrophic Gammaproteobacterium Methyloglobulus morosus DSM 22980 Strain KoM1.</title>
        <authorList>
            <person name="Poehlein A."/>
            <person name="Deutzmann J.S."/>
            <person name="Daniel R."/>
            <person name="Simeonova D.D."/>
        </authorList>
    </citation>
    <scope>NUCLEOTIDE SEQUENCE [LARGE SCALE GENOMIC DNA]</scope>
    <source>
        <strain evidence="1 2">KoM1</strain>
    </source>
</reference>
<protein>
    <recommendedName>
        <fullName evidence="3">PepSY domain-containing protein</fullName>
    </recommendedName>
</protein>
<comment type="caution">
    <text evidence="1">The sequence shown here is derived from an EMBL/GenBank/DDBJ whole genome shotgun (WGS) entry which is preliminary data.</text>
</comment>
<dbReference type="AlphaFoldDB" id="V5CA26"/>
<dbReference type="EMBL" id="AYLO01000014">
    <property type="protein sequence ID" value="ESS73653.1"/>
    <property type="molecule type" value="Genomic_DNA"/>
</dbReference>